<dbReference type="InterPro" id="IPR037079">
    <property type="entry name" value="AF2212/PG0164-like_sf"/>
</dbReference>
<dbReference type="Pfam" id="PF08922">
    <property type="entry name" value="DUF1905"/>
    <property type="match status" value="1"/>
</dbReference>
<sequence length="159" mass="18068">MSKKPLVHKDYLLQKFKGKGGWTYAEIPEVSPGKNTPFGWVQVKGSIDGYPIEKYKLQPMGNGKLFLPVNAKIRKQIGKEAGDRVEVILFRDETPETVREELLLCLKVEPGALEAFQSLIPFKQNALTDWVYQSKTDTEKVNRIADILKQMQAIHSHSK</sequence>
<proteinExistence type="predicted"/>
<dbReference type="RefSeq" id="WP_188442919.1">
    <property type="nucleotide sequence ID" value="NZ_BMGK01000011.1"/>
</dbReference>
<reference evidence="1" key="2">
    <citation type="submission" date="2020-09" db="EMBL/GenBank/DDBJ databases">
        <authorList>
            <person name="Sun Q."/>
            <person name="Zhou Y."/>
        </authorList>
    </citation>
    <scope>NUCLEOTIDE SEQUENCE</scope>
    <source>
        <strain evidence="1">CGMCC 1.12924</strain>
    </source>
</reference>
<reference evidence="1" key="1">
    <citation type="journal article" date="2014" name="Int. J. Syst. Evol. Microbiol.">
        <title>Complete genome sequence of Corynebacterium casei LMG S-19264T (=DSM 44701T), isolated from a smear-ripened cheese.</title>
        <authorList>
            <consortium name="US DOE Joint Genome Institute (JGI-PGF)"/>
            <person name="Walter F."/>
            <person name="Albersmeier A."/>
            <person name="Kalinowski J."/>
            <person name="Ruckert C."/>
        </authorList>
    </citation>
    <scope>NUCLEOTIDE SEQUENCE</scope>
    <source>
        <strain evidence="1">CGMCC 1.12924</strain>
    </source>
</reference>
<protein>
    <recommendedName>
        <fullName evidence="3">DUF1905 domain-containing protein</fullName>
    </recommendedName>
</protein>
<dbReference type="EMBL" id="BMGK01000011">
    <property type="protein sequence ID" value="GGD99929.1"/>
    <property type="molecule type" value="Genomic_DNA"/>
</dbReference>
<keyword evidence="2" id="KW-1185">Reference proteome</keyword>
<dbReference type="Pfam" id="PF13376">
    <property type="entry name" value="OmdA"/>
    <property type="match status" value="1"/>
</dbReference>
<evidence type="ECO:0008006" key="3">
    <source>
        <dbReference type="Google" id="ProtNLM"/>
    </source>
</evidence>
<evidence type="ECO:0000313" key="2">
    <source>
        <dbReference type="Proteomes" id="UP000652231"/>
    </source>
</evidence>
<name>A0A8J2VBN0_9FLAO</name>
<dbReference type="Gene3D" id="2.40.30.100">
    <property type="entry name" value="AF2212/PG0164-like"/>
    <property type="match status" value="1"/>
</dbReference>
<evidence type="ECO:0000313" key="1">
    <source>
        <dbReference type="EMBL" id="GGD99929.1"/>
    </source>
</evidence>
<gene>
    <name evidence="1" type="ORF">GCM10011312_24280</name>
</gene>
<organism evidence="1 2">
    <name type="scientific">Planktosalinus lacus</name>
    <dbReference type="NCBI Taxonomy" id="1526573"/>
    <lineage>
        <taxon>Bacteria</taxon>
        <taxon>Pseudomonadati</taxon>
        <taxon>Bacteroidota</taxon>
        <taxon>Flavobacteriia</taxon>
        <taxon>Flavobacteriales</taxon>
        <taxon>Flavobacteriaceae</taxon>
        <taxon>Planktosalinus</taxon>
    </lineage>
</organism>
<dbReference type="SUPFAM" id="SSF141694">
    <property type="entry name" value="AF2212/PG0164-like"/>
    <property type="match status" value="1"/>
</dbReference>
<dbReference type="InterPro" id="IPR015018">
    <property type="entry name" value="DUF1905"/>
</dbReference>
<comment type="caution">
    <text evidence="1">The sequence shown here is derived from an EMBL/GenBank/DDBJ whole genome shotgun (WGS) entry which is preliminary data.</text>
</comment>
<dbReference type="AlphaFoldDB" id="A0A8J2VBN0"/>
<dbReference type="Proteomes" id="UP000652231">
    <property type="component" value="Unassembled WGS sequence"/>
</dbReference>
<accession>A0A8J2VBN0</accession>